<evidence type="ECO:0000313" key="5">
    <source>
        <dbReference type="EMBL" id="CAK7346138.1"/>
    </source>
</evidence>
<evidence type="ECO:0000313" key="6">
    <source>
        <dbReference type="Proteomes" id="UP001314170"/>
    </source>
</evidence>
<dbReference type="PANTHER" id="PTHR42683">
    <property type="entry name" value="ALDEHYDE REDUCTASE"/>
    <property type="match status" value="1"/>
</dbReference>
<keyword evidence="6" id="KW-1185">Reference proteome</keyword>
<sequence>AARRTLDFIVDTVSAQHSLGPILELLKVNGTLAVVSAPDKPIDLPAFPLIF</sequence>
<dbReference type="InterPro" id="IPR047109">
    <property type="entry name" value="CAD-like"/>
</dbReference>
<dbReference type="EMBL" id="CAWUPB010001173">
    <property type="protein sequence ID" value="CAK7346138.1"/>
    <property type="molecule type" value="Genomic_DNA"/>
</dbReference>
<dbReference type="GO" id="GO:0046872">
    <property type="term" value="F:metal ion binding"/>
    <property type="evidence" value="ECO:0007669"/>
    <property type="project" value="UniProtKB-KW"/>
</dbReference>
<dbReference type="Proteomes" id="UP001314170">
    <property type="component" value="Unassembled WGS sequence"/>
</dbReference>
<evidence type="ECO:0000256" key="4">
    <source>
        <dbReference type="ARBA" id="ARBA00023002"/>
    </source>
</evidence>
<keyword evidence="4" id="KW-0560">Oxidoreductase</keyword>
<dbReference type="AlphaFoldDB" id="A0AAV1S5N9"/>
<keyword evidence="2" id="KW-0479">Metal-binding</keyword>
<evidence type="ECO:0000256" key="2">
    <source>
        <dbReference type="ARBA" id="ARBA00022723"/>
    </source>
</evidence>
<comment type="similarity">
    <text evidence="1">Belongs to the zinc-containing alcohol dehydrogenase family.</text>
</comment>
<dbReference type="GO" id="GO:0016616">
    <property type="term" value="F:oxidoreductase activity, acting on the CH-OH group of donors, NAD or NADP as acceptor"/>
    <property type="evidence" value="ECO:0007669"/>
    <property type="project" value="InterPro"/>
</dbReference>
<feature type="non-terminal residue" evidence="5">
    <location>
        <position position="51"/>
    </location>
</feature>
<dbReference type="Gene3D" id="3.40.50.720">
    <property type="entry name" value="NAD(P)-binding Rossmann-like Domain"/>
    <property type="match status" value="1"/>
</dbReference>
<evidence type="ECO:0000256" key="1">
    <source>
        <dbReference type="ARBA" id="ARBA00008072"/>
    </source>
</evidence>
<name>A0AAV1S5N9_9ROSI</name>
<dbReference type="SUPFAM" id="SSF51735">
    <property type="entry name" value="NAD(P)-binding Rossmann-fold domains"/>
    <property type="match status" value="1"/>
</dbReference>
<protein>
    <submittedName>
        <fullName evidence="5">Uncharacterized protein</fullName>
    </submittedName>
</protein>
<proteinExistence type="inferred from homology"/>
<keyword evidence="3" id="KW-0862">Zinc</keyword>
<dbReference type="InterPro" id="IPR036291">
    <property type="entry name" value="NAD(P)-bd_dom_sf"/>
</dbReference>
<accession>A0AAV1S5N9</accession>
<reference evidence="5 6" key="1">
    <citation type="submission" date="2024-01" db="EMBL/GenBank/DDBJ databases">
        <authorList>
            <person name="Waweru B."/>
        </authorList>
    </citation>
    <scope>NUCLEOTIDE SEQUENCE [LARGE SCALE GENOMIC DNA]</scope>
</reference>
<evidence type="ECO:0000256" key="3">
    <source>
        <dbReference type="ARBA" id="ARBA00022833"/>
    </source>
</evidence>
<organism evidence="5 6">
    <name type="scientific">Dovyalis caffra</name>
    <dbReference type="NCBI Taxonomy" id="77055"/>
    <lineage>
        <taxon>Eukaryota</taxon>
        <taxon>Viridiplantae</taxon>
        <taxon>Streptophyta</taxon>
        <taxon>Embryophyta</taxon>
        <taxon>Tracheophyta</taxon>
        <taxon>Spermatophyta</taxon>
        <taxon>Magnoliopsida</taxon>
        <taxon>eudicotyledons</taxon>
        <taxon>Gunneridae</taxon>
        <taxon>Pentapetalae</taxon>
        <taxon>rosids</taxon>
        <taxon>fabids</taxon>
        <taxon>Malpighiales</taxon>
        <taxon>Salicaceae</taxon>
        <taxon>Flacourtieae</taxon>
        <taxon>Dovyalis</taxon>
    </lineage>
</organism>
<gene>
    <name evidence="5" type="ORF">DCAF_LOCUS18808</name>
</gene>
<feature type="non-terminal residue" evidence="5">
    <location>
        <position position="1"/>
    </location>
</feature>
<comment type="caution">
    <text evidence="5">The sequence shown here is derived from an EMBL/GenBank/DDBJ whole genome shotgun (WGS) entry which is preliminary data.</text>
</comment>